<sequence length="122" mass="12411">MRRVEIGVVVLAVLGLVDAVSPWLLPAPPDAPPFVDAVSLVLGVLTLVLLAVWWARRSRAALWAAVVIRAVSALLAVPAWLSGVGGGLALVLAVAFVVTVIGIVLVAPALGRSRAGRAPASA</sequence>
<dbReference type="RefSeq" id="WP_179795549.1">
    <property type="nucleotide sequence ID" value="NZ_BAABHP010000020.1"/>
</dbReference>
<organism evidence="2 3">
    <name type="scientific">Actinomycetospora corticicola</name>
    <dbReference type="NCBI Taxonomy" id="663602"/>
    <lineage>
        <taxon>Bacteria</taxon>
        <taxon>Bacillati</taxon>
        <taxon>Actinomycetota</taxon>
        <taxon>Actinomycetes</taxon>
        <taxon>Pseudonocardiales</taxon>
        <taxon>Pseudonocardiaceae</taxon>
        <taxon>Actinomycetospora</taxon>
    </lineage>
</organism>
<protein>
    <submittedName>
        <fullName evidence="2">Uncharacterized protein</fullName>
    </submittedName>
</protein>
<accession>A0A7Y9DYY4</accession>
<dbReference type="Proteomes" id="UP000535890">
    <property type="component" value="Unassembled WGS sequence"/>
</dbReference>
<dbReference type="EMBL" id="JACCBN010000001">
    <property type="protein sequence ID" value="NYD38051.1"/>
    <property type="molecule type" value="Genomic_DNA"/>
</dbReference>
<keyword evidence="3" id="KW-1185">Reference proteome</keyword>
<feature type="transmembrane region" description="Helical" evidence="1">
    <location>
        <begin position="35"/>
        <end position="55"/>
    </location>
</feature>
<keyword evidence="1" id="KW-0812">Transmembrane</keyword>
<gene>
    <name evidence="2" type="ORF">BJ983_004153</name>
</gene>
<evidence type="ECO:0000256" key="1">
    <source>
        <dbReference type="SAM" id="Phobius"/>
    </source>
</evidence>
<reference evidence="2 3" key="1">
    <citation type="submission" date="2020-07" db="EMBL/GenBank/DDBJ databases">
        <title>Sequencing the genomes of 1000 actinobacteria strains.</title>
        <authorList>
            <person name="Klenk H.-P."/>
        </authorList>
    </citation>
    <scope>NUCLEOTIDE SEQUENCE [LARGE SCALE GENOMIC DNA]</scope>
    <source>
        <strain evidence="2 3">DSM 45772</strain>
    </source>
</reference>
<feature type="transmembrane region" description="Helical" evidence="1">
    <location>
        <begin position="87"/>
        <end position="107"/>
    </location>
</feature>
<comment type="caution">
    <text evidence="2">The sequence shown here is derived from an EMBL/GenBank/DDBJ whole genome shotgun (WGS) entry which is preliminary data.</text>
</comment>
<feature type="transmembrane region" description="Helical" evidence="1">
    <location>
        <begin position="62"/>
        <end position="81"/>
    </location>
</feature>
<name>A0A7Y9DYY4_9PSEU</name>
<keyword evidence="1" id="KW-1133">Transmembrane helix</keyword>
<proteinExistence type="predicted"/>
<keyword evidence="1" id="KW-0472">Membrane</keyword>
<dbReference type="AlphaFoldDB" id="A0A7Y9DYY4"/>
<evidence type="ECO:0000313" key="3">
    <source>
        <dbReference type="Proteomes" id="UP000535890"/>
    </source>
</evidence>
<evidence type="ECO:0000313" key="2">
    <source>
        <dbReference type="EMBL" id="NYD38051.1"/>
    </source>
</evidence>